<dbReference type="Pfam" id="PF00672">
    <property type="entry name" value="HAMP"/>
    <property type="match status" value="1"/>
</dbReference>
<protein>
    <submittedName>
        <fullName evidence="8">Methyl-accepting chemotaxis sensory transducer</fullName>
    </submittedName>
</protein>
<dbReference type="FunFam" id="1.10.287.950:FF:000001">
    <property type="entry name" value="Methyl-accepting chemotaxis sensory transducer"/>
    <property type="match status" value="1"/>
</dbReference>
<evidence type="ECO:0000313" key="9">
    <source>
        <dbReference type="Proteomes" id="UP000198304"/>
    </source>
</evidence>
<dbReference type="EMBL" id="FZOJ01000003">
    <property type="protein sequence ID" value="SNS05018.1"/>
    <property type="molecule type" value="Genomic_DNA"/>
</dbReference>
<dbReference type="CDD" id="cd06225">
    <property type="entry name" value="HAMP"/>
    <property type="match status" value="1"/>
</dbReference>
<feature type="coiled-coil region" evidence="4">
    <location>
        <begin position="86"/>
        <end position="113"/>
    </location>
</feature>
<evidence type="ECO:0000256" key="5">
    <source>
        <dbReference type="SAM" id="Phobius"/>
    </source>
</evidence>
<dbReference type="InterPro" id="IPR003660">
    <property type="entry name" value="HAMP_dom"/>
</dbReference>
<feature type="domain" description="Methyl-accepting transducer" evidence="6">
    <location>
        <begin position="269"/>
        <end position="498"/>
    </location>
</feature>
<dbReference type="PANTHER" id="PTHR43531:SF11">
    <property type="entry name" value="METHYL-ACCEPTING CHEMOTAXIS PROTEIN 3"/>
    <property type="match status" value="1"/>
</dbReference>
<dbReference type="InterPro" id="IPR024478">
    <property type="entry name" value="HlyB_4HB_MCP"/>
</dbReference>
<name>A0A239BC61_9FIRM</name>
<feature type="transmembrane region" description="Helical" evidence="5">
    <location>
        <begin position="190"/>
        <end position="214"/>
    </location>
</feature>
<accession>A0A239BC61</accession>
<evidence type="ECO:0000256" key="4">
    <source>
        <dbReference type="SAM" id="Coils"/>
    </source>
</evidence>
<feature type="domain" description="HAMP" evidence="7">
    <location>
        <begin position="212"/>
        <end position="264"/>
    </location>
</feature>
<keyword evidence="1" id="KW-0145">Chemotaxis</keyword>
<dbReference type="SMART" id="SM00304">
    <property type="entry name" value="HAMP"/>
    <property type="match status" value="1"/>
</dbReference>
<dbReference type="RefSeq" id="WP_089281629.1">
    <property type="nucleotide sequence ID" value="NZ_FZOJ01000003.1"/>
</dbReference>
<dbReference type="InterPro" id="IPR051310">
    <property type="entry name" value="MCP_chemotaxis"/>
</dbReference>
<dbReference type="OrthoDB" id="1862723at2"/>
<dbReference type="SUPFAM" id="SSF58104">
    <property type="entry name" value="Methyl-accepting chemotaxis protein (MCP) signaling domain"/>
    <property type="match status" value="1"/>
</dbReference>
<evidence type="ECO:0000256" key="1">
    <source>
        <dbReference type="ARBA" id="ARBA00022500"/>
    </source>
</evidence>
<sequence>MQWFNNLKTRIKLIACFIIVAIFTGIVGFLGISNMRIINTSSVDMYNNDFLPSLDLATIQTALQDVRANQLLVVYEQDPNRFNTRTEQINRQVAQSNELLQSYEKTIKNEEERTLYNKLMNSMVVYREVRDENLGMVREQRYDDALAVLHLVTEARIQVDENLQALIDYKTNRATATVNNNADNYKSQTFIMIIVIIVGVVLAIMLGLLVANLISKPLNKLVRVADDIAEGNLDVDIDIDSKDEVGMLAKSFAMMADNLNEIMSNMSLAAEQVASGSKQVSDSSIDLSQGATEQASSIEELTASLEEISSQTKLNAQNANQANELAENAKLNAVQGDAQMKGMLKAMEEINESSANISKIIKVIDEIAFQTNILALNAAVEAARAGQHGKGFAVVAEEVRNLAERSANAAKETTDMIEGSIKKTEDGTKIAEETAEALNKIVNGIEKVANLVDDIAIASNEQATGIGQINEGIMQVSEVVQTNSATSEESAAASEELSGQAELLKEMVSRFKLKQNARMYNKLDEISPEVLKMLEGMSKNKKANASSMEEVHNETAAPKLNIALSDREFGKY</sequence>
<dbReference type="Pfam" id="PF12729">
    <property type="entry name" value="4HB_MCP_1"/>
    <property type="match status" value="1"/>
</dbReference>
<dbReference type="CDD" id="cd11386">
    <property type="entry name" value="MCP_signal"/>
    <property type="match status" value="1"/>
</dbReference>
<evidence type="ECO:0000313" key="8">
    <source>
        <dbReference type="EMBL" id="SNS05018.1"/>
    </source>
</evidence>
<dbReference type="GO" id="GO:0005886">
    <property type="term" value="C:plasma membrane"/>
    <property type="evidence" value="ECO:0007669"/>
    <property type="project" value="TreeGrafter"/>
</dbReference>
<evidence type="ECO:0000259" key="6">
    <source>
        <dbReference type="PROSITE" id="PS50111"/>
    </source>
</evidence>
<dbReference type="GO" id="GO:0006935">
    <property type="term" value="P:chemotaxis"/>
    <property type="evidence" value="ECO:0007669"/>
    <property type="project" value="UniProtKB-KW"/>
</dbReference>
<comment type="similarity">
    <text evidence="2">Belongs to the methyl-accepting chemotaxis (MCP) protein family.</text>
</comment>
<dbReference type="GO" id="GO:0007165">
    <property type="term" value="P:signal transduction"/>
    <property type="evidence" value="ECO:0007669"/>
    <property type="project" value="UniProtKB-KW"/>
</dbReference>
<proteinExistence type="inferred from homology"/>
<keyword evidence="9" id="KW-1185">Reference proteome</keyword>
<dbReference type="PROSITE" id="PS50885">
    <property type="entry name" value="HAMP"/>
    <property type="match status" value="1"/>
</dbReference>
<organism evidence="8 9">
    <name type="scientific">Anaerovirgula multivorans</name>
    <dbReference type="NCBI Taxonomy" id="312168"/>
    <lineage>
        <taxon>Bacteria</taxon>
        <taxon>Bacillati</taxon>
        <taxon>Bacillota</taxon>
        <taxon>Clostridia</taxon>
        <taxon>Peptostreptococcales</taxon>
        <taxon>Natronincolaceae</taxon>
        <taxon>Anaerovirgula</taxon>
    </lineage>
</organism>
<dbReference type="AlphaFoldDB" id="A0A239BC61"/>
<dbReference type="Gene3D" id="1.10.287.950">
    <property type="entry name" value="Methyl-accepting chemotaxis protein"/>
    <property type="match status" value="1"/>
</dbReference>
<dbReference type="Pfam" id="PF00015">
    <property type="entry name" value="MCPsignal"/>
    <property type="match status" value="1"/>
</dbReference>
<keyword evidence="5" id="KW-0472">Membrane</keyword>
<evidence type="ECO:0000256" key="3">
    <source>
        <dbReference type="PROSITE-ProRule" id="PRU00284"/>
    </source>
</evidence>
<keyword evidence="3" id="KW-0807">Transducer</keyword>
<evidence type="ECO:0000259" key="7">
    <source>
        <dbReference type="PROSITE" id="PS50885"/>
    </source>
</evidence>
<dbReference type="InterPro" id="IPR004089">
    <property type="entry name" value="MCPsignal_dom"/>
</dbReference>
<evidence type="ECO:0000256" key="2">
    <source>
        <dbReference type="ARBA" id="ARBA00029447"/>
    </source>
</evidence>
<dbReference type="SMART" id="SM00283">
    <property type="entry name" value="MA"/>
    <property type="match status" value="1"/>
</dbReference>
<keyword evidence="5" id="KW-0812">Transmembrane</keyword>
<keyword evidence="4" id="KW-0175">Coiled coil</keyword>
<dbReference type="Gene3D" id="6.10.340.10">
    <property type="match status" value="1"/>
</dbReference>
<reference evidence="9" key="1">
    <citation type="submission" date="2017-06" db="EMBL/GenBank/DDBJ databases">
        <authorList>
            <person name="Varghese N."/>
            <person name="Submissions S."/>
        </authorList>
    </citation>
    <scope>NUCLEOTIDE SEQUENCE [LARGE SCALE GENOMIC DNA]</scope>
    <source>
        <strain evidence="9">SCA</strain>
    </source>
</reference>
<dbReference type="GO" id="GO:0004888">
    <property type="term" value="F:transmembrane signaling receptor activity"/>
    <property type="evidence" value="ECO:0007669"/>
    <property type="project" value="TreeGrafter"/>
</dbReference>
<dbReference type="PROSITE" id="PS50111">
    <property type="entry name" value="CHEMOTAXIS_TRANSDUC_2"/>
    <property type="match status" value="1"/>
</dbReference>
<dbReference type="PANTHER" id="PTHR43531">
    <property type="entry name" value="PROTEIN ICFG"/>
    <property type="match status" value="1"/>
</dbReference>
<feature type="transmembrane region" description="Helical" evidence="5">
    <location>
        <begin position="12"/>
        <end position="32"/>
    </location>
</feature>
<dbReference type="Proteomes" id="UP000198304">
    <property type="component" value="Unassembled WGS sequence"/>
</dbReference>
<keyword evidence="5" id="KW-1133">Transmembrane helix</keyword>
<gene>
    <name evidence="8" type="ORF">SAMN05446037_1003140</name>
</gene>